<accession>A0A7D5TA87</accession>
<keyword evidence="2" id="KW-1185">Reference proteome</keyword>
<dbReference type="Pfam" id="PF25212">
    <property type="entry name" value="HVO_A0114"/>
    <property type="match status" value="1"/>
</dbReference>
<dbReference type="Proteomes" id="UP000509346">
    <property type="component" value="Chromosome"/>
</dbReference>
<evidence type="ECO:0000313" key="1">
    <source>
        <dbReference type="EMBL" id="QLH81169.1"/>
    </source>
</evidence>
<dbReference type="InterPro" id="IPR036390">
    <property type="entry name" value="WH_DNA-bd_sf"/>
</dbReference>
<gene>
    <name evidence="1" type="ORF">HZS54_05720</name>
</gene>
<name>A0A7D5TA87_9EURY</name>
<sequence length="144" mass="16294">MTVSDAFDEFPTANTLLVTVQSDGEFYEEGREAIERLQRGEELEDPDTFSFPSVDALFETFNPRTMALLEAISEGNPDSIRETARIVDRDSKNVHEELTELERLGVIRFESEGRSKRPVFPYEEVVISLPFTGDDRSDRAAAKS</sequence>
<dbReference type="EMBL" id="CP058909">
    <property type="protein sequence ID" value="QLH81169.1"/>
    <property type="molecule type" value="Genomic_DNA"/>
</dbReference>
<reference evidence="1 2" key="1">
    <citation type="submission" date="2020-07" db="EMBL/GenBank/DDBJ databases">
        <title>Halosimplex litoreum sp. nov. and Halosimplex rubrum sp. nov., isolated from different salt environments.</title>
        <authorList>
            <person name="Cui H."/>
        </authorList>
    </citation>
    <scope>NUCLEOTIDE SEQUENCE [LARGE SCALE GENOMIC DNA]</scope>
    <source>
        <strain evidence="1 2">R2</strain>
    </source>
</reference>
<dbReference type="InterPro" id="IPR036388">
    <property type="entry name" value="WH-like_DNA-bd_sf"/>
</dbReference>
<dbReference type="OrthoDB" id="325082at2157"/>
<evidence type="ECO:0000313" key="2">
    <source>
        <dbReference type="Proteomes" id="UP000509346"/>
    </source>
</evidence>
<protein>
    <submittedName>
        <fullName evidence="1">Uncharacterized protein</fullName>
    </submittedName>
</protein>
<dbReference type="Gene3D" id="1.10.10.10">
    <property type="entry name" value="Winged helix-like DNA-binding domain superfamily/Winged helix DNA-binding domain"/>
    <property type="match status" value="1"/>
</dbReference>
<dbReference type="GeneID" id="56082067"/>
<dbReference type="KEGG" id="hpel:HZS54_05720"/>
<organism evidence="1 2">
    <name type="scientific">Halosimplex pelagicum</name>
    <dbReference type="NCBI Taxonomy" id="869886"/>
    <lineage>
        <taxon>Archaea</taxon>
        <taxon>Methanobacteriati</taxon>
        <taxon>Methanobacteriota</taxon>
        <taxon>Stenosarchaea group</taxon>
        <taxon>Halobacteria</taxon>
        <taxon>Halobacteriales</taxon>
        <taxon>Haloarculaceae</taxon>
        <taxon>Halosimplex</taxon>
    </lineage>
</organism>
<dbReference type="SUPFAM" id="SSF46785">
    <property type="entry name" value="Winged helix' DNA-binding domain"/>
    <property type="match status" value="1"/>
</dbReference>
<dbReference type="AlphaFoldDB" id="A0A7D5TA87"/>
<dbReference type="RefSeq" id="WP_179920977.1">
    <property type="nucleotide sequence ID" value="NZ_CP058909.1"/>
</dbReference>
<proteinExistence type="predicted"/>